<reference evidence="12" key="3">
    <citation type="submission" date="2025-09" db="UniProtKB">
        <authorList>
            <consortium name="Ensembl"/>
        </authorList>
    </citation>
    <scope>IDENTIFICATION</scope>
</reference>
<dbReference type="Proteomes" id="UP000694680">
    <property type="component" value="Chromosome 4"/>
</dbReference>
<accession>A0A8C5D4V6</accession>
<evidence type="ECO:0000256" key="9">
    <source>
        <dbReference type="ARBA" id="ARBA00037847"/>
    </source>
</evidence>
<dbReference type="InterPro" id="IPR038599">
    <property type="entry name" value="LAP1C-like_C_sf"/>
</dbReference>
<protein>
    <recommendedName>
        <fullName evidence="11">Torsin-1A-interacting protein 1/2 AAA+ activator domain-containing protein</fullName>
    </recommendedName>
</protein>
<keyword evidence="6 10" id="KW-0472">Membrane</keyword>
<evidence type="ECO:0000256" key="8">
    <source>
        <dbReference type="ARBA" id="ARBA00023242"/>
    </source>
</evidence>
<organism evidence="12 13">
    <name type="scientific">Gouania willdenowi</name>
    <name type="common">Blunt-snouted clingfish</name>
    <name type="synonym">Lepadogaster willdenowi</name>
    <dbReference type="NCBI Taxonomy" id="441366"/>
    <lineage>
        <taxon>Eukaryota</taxon>
        <taxon>Metazoa</taxon>
        <taxon>Chordata</taxon>
        <taxon>Craniata</taxon>
        <taxon>Vertebrata</taxon>
        <taxon>Euteleostomi</taxon>
        <taxon>Actinopterygii</taxon>
        <taxon>Neopterygii</taxon>
        <taxon>Teleostei</taxon>
        <taxon>Neoteleostei</taxon>
        <taxon>Acanthomorphata</taxon>
        <taxon>Ovalentaria</taxon>
        <taxon>Blenniimorphae</taxon>
        <taxon>Blenniiformes</taxon>
        <taxon>Gobiesocoidei</taxon>
        <taxon>Gobiesocidae</taxon>
        <taxon>Gobiesocinae</taxon>
        <taxon>Gouania</taxon>
    </lineage>
</organism>
<dbReference type="PROSITE" id="PS51257">
    <property type="entry name" value="PROKAR_LIPOPROTEIN"/>
    <property type="match status" value="1"/>
</dbReference>
<dbReference type="Pfam" id="PF05609">
    <property type="entry name" value="LAP1_C"/>
    <property type="match status" value="1"/>
</dbReference>
<keyword evidence="7" id="KW-0325">Glycoprotein</keyword>
<dbReference type="GO" id="GO:0016020">
    <property type="term" value="C:membrane"/>
    <property type="evidence" value="ECO:0007669"/>
    <property type="project" value="TreeGrafter"/>
</dbReference>
<evidence type="ECO:0000256" key="2">
    <source>
        <dbReference type="ARBA" id="ARBA00007860"/>
    </source>
</evidence>
<evidence type="ECO:0000256" key="1">
    <source>
        <dbReference type="ARBA" id="ARBA00004259"/>
    </source>
</evidence>
<comment type="similarity">
    <text evidence="2">Belongs to the TOR1AIP family.</text>
</comment>
<dbReference type="PANTHER" id="PTHR18843:SF7">
    <property type="entry name" value="LAMINA-ASSOCIATED POLYPEPTIDE 1B ISOFORM 1-RELATED"/>
    <property type="match status" value="1"/>
</dbReference>
<evidence type="ECO:0000256" key="7">
    <source>
        <dbReference type="ARBA" id="ARBA00023180"/>
    </source>
</evidence>
<feature type="domain" description="Torsin-1A-interacting protein 1/2 AAA+ activator" evidence="11">
    <location>
        <begin position="55"/>
        <end position="274"/>
    </location>
</feature>
<evidence type="ECO:0000256" key="4">
    <source>
        <dbReference type="ARBA" id="ARBA00022692"/>
    </source>
</evidence>
<reference evidence="12" key="1">
    <citation type="submission" date="2020-06" db="EMBL/GenBank/DDBJ databases">
        <authorList>
            <consortium name="Wellcome Sanger Institute Data Sharing"/>
        </authorList>
    </citation>
    <scope>NUCLEOTIDE SEQUENCE [LARGE SCALE GENOMIC DNA]</scope>
</reference>
<proteinExistence type="inferred from homology"/>
<evidence type="ECO:0000256" key="6">
    <source>
        <dbReference type="ARBA" id="ARBA00023136"/>
    </source>
</evidence>
<sequence>MFRFFPAVYWIVLFVVSGVTLCVCGLVLVLLLGCAALQLQGILPSLKATAGAPEPVNIGEFAHHLSRLKAAFPSQLSEVWKRIRIHLEKHLRTEKPTEPVSLILTAGKTSERTLSCLARDLSSSYAAVINASVLHIDGAGVAGQDSDKVKLDIDNQLRSAFDGDKPVAVIHRFEELPPDSTIIFYRYCDHESAAYKQVFLLFTVLLPDDKLRADLSMKEVEEMVQDYVKERLVDSEFQATYNKMDFDKFGGLWSRISHLILPVLFEDAVEKKGCRVNESR</sequence>
<dbReference type="InterPro" id="IPR008662">
    <property type="entry name" value="TOIP1/2"/>
</dbReference>
<keyword evidence="13" id="KW-1185">Reference proteome</keyword>
<dbReference type="GO" id="GO:0005635">
    <property type="term" value="C:nuclear envelope"/>
    <property type="evidence" value="ECO:0007669"/>
    <property type="project" value="UniProtKB-SubCell"/>
</dbReference>
<evidence type="ECO:0000313" key="12">
    <source>
        <dbReference type="Ensembl" id="ENSGWIP00000001202.1"/>
    </source>
</evidence>
<evidence type="ECO:0000256" key="10">
    <source>
        <dbReference type="SAM" id="Phobius"/>
    </source>
</evidence>
<feature type="transmembrane region" description="Helical" evidence="10">
    <location>
        <begin position="7"/>
        <end position="32"/>
    </location>
</feature>
<keyword evidence="5 10" id="KW-1133">Transmembrane helix</keyword>
<keyword evidence="4 10" id="KW-0812">Transmembrane</keyword>
<dbReference type="InterPro" id="IPR046753">
    <property type="entry name" value="TOIP1/2_C"/>
</dbReference>
<dbReference type="Gene3D" id="3.40.50.12190">
    <property type="match status" value="1"/>
</dbReference>
<dbReference type="AlphaFoldDB" id="A0A8C5D4V6"/>
<keyword evidence="8" id="KW-0539">Nucleus</keyword>
<evidence type="ECO:0000259" key="11">
    <source>
        <dbReference type="Pfam" id="PF05609"/>
    </source>
</evidence>
<evidence type="ECO:0000313" key="13">
    <source>
        <dbReference type="Proteomes" id="UP000694680"/>
    </source>
</evidence>
<reference evidence="12" key="2">
    <citation type="submission" date="2025-08" db="UniProtKB">
        <authorList>
            <consortium name="Ensembl"/>
        </authorList>
    </citation>
    <scope>IDENTIFICATION</scope>
</reference>
<evidence type="ECO:0000256" key="3">
    <source>
        <dbReference type="ARBA" id="ARBA00022553"/>
    </source>
</evidence>
<dbReference type="GO" id="GO:0061024">
    <property type="term" value="P:membrane organization"/>
    <property type="evidence" value="ECO:0007669"/>
    <property type="project" value="TreeGrafter"/>
</dbReference>
<dbReference type="PANTHER" id="PTHR18843">
    <property type="entry name" value="TORSIN-1A-INTERACTING PROTEIN"/>
    <property type="match status" value="1"/>
</dbReference>
<dbReference type="Ensembl" id="ENSGWIT00000001300.1">
    <property type="protein sequence ID" value="ENSGWIP00000001202.1"/>
    <property type="gene ID" value="ENSGWIG00000000714.1"/>
</dbReference>
<dbReference type="GO" id="GO:0001671">
    <property type="term" value="F:ATPase activator activity"/>
    <property type="evidence" value="ECO:0007669"/>
    <property type="project" value="InterPro"/>
</dbReference>
<name>A0A8C5D4V6_GOUWI</name>
<evidence type="ECO:0000256" key="5">
    <source>
        <dbReference type="ARBA" id="ARBA00022989"/>
    </source>
</evidence>
<comment type="subcellular location">
    <subcellularLocation>
        <location evidence="9">Endomembrane system</location>
        <topology evidence="9">Single-pass membrane protein</topology>
    </subcellularLocation>
    <subcellularLocation>
        <location evidence="1">Nucleus envelope</location>
    </subcellularLocation>
</comment>
<keyword evidence="3" id="KW-0597">Phosphoprotein</keyword>